<evidence type="ECO:0000256" key="1">
    <source>
        <dbReference type="SAM" id="MobiDB-lite"/>
    </source>
</evidence>
<sequence length="238" mass="25144">MRDPLDRAAGEPAPAPADDDGYRATALGSHWFAGPDSEAAAPESPAAPAPAPAPVPAGPVPRPREEGELRRFGPGVTASARSRIVADPATAAAVAAGVWHGPPRPGRLRRLVRRYAPAAVVLAVVLALLLWQRYGRPIAVEAVSVRAVAASLDCGGTAEVVAVVDTNGQSGTLVYRWVRSDGTSSGRLRQKLAHGQEEARLRLLWSFQGPGRYRAGAELRVVSPSEHRSTARFDYRCG</sequence>
<evidence type="ECO:0000313" key="2">
    <source>
        <dbReference type="EMBL" id="MFC5153479.1"/>
    </source>
</evidence>
<feature type="region of interest" description="Disordered" evidence="1">
    <location>
        <begin position="1"/>
        <end position="70"/>
    </location>
</feature>
<dbReference type="EMBL" id="JBHSKP010000010">
    <property type="protein sequence ID" value="MFC5153479.1"/>
    <property type="molecule type" value="Genomic_DNA"/>
</dbReference>
<evidence type="ECO:0000313" key="3">
    <source>
        <dbReference type="Proteomes" id="UP001596160"/>
    </source>
</evidence>
<keyword evidence="3" id="KW-1185">Reference proteome</keyword>
<comment type="caution">
    <text evidence="2">The sequence shown here is derived from an EMBL/GenBank/DDBJ whole genome shotgun (WGS) entry which is preliminary data.</text>
</comment>
<gene>
    <name evidence="2" type="ORF">ACFPRH_17225</name>
</gene>
<organism evidence="2 3">
    <name type="scientific">Streptomyces amakusaensis</name>
    <dbReference type="NCBI Taxonomy" id="67271"/>
    <lineage>
        <taxon>Bacteria</taxon>
        <taxon>Bacillati</taxon>
        <taxon>Actinomycetota</taxon>
        <taxon>Actinomycetes</taxon>
        <taxon>Kitasatosporales</taxon>
        <taxon>Streptomycetaceae</taxon>
        <taxon>Streptomyces</taxon>
    </lineage>
</organism>
<reference evidence="3" key="1">
    <citation type="journal article" date="2019" name="Int. J. Syst. Evol. Microbiol.">
        <title>The Global Catalogue of Microorganisms (GCM) 10K type strain sequencing project: providing services to taxonomists for standard genome sequencing and annotation.</title>
        <authorList>
            <consortium name="The Broad Institute Genomics Platform"/>
            <consortium name="The Broad Institute Genome Sequencing Center for Infectious Disease"/>
            <person name="Wu L."/>
            <person name="Ma J."/>
        </authorList>
    </citation>
    <scope>NUCLEOTIDE SEQUENCE [LARGE SCALE GENOMIC DNA]</scope>
    <source>
        <strain evidence="3">PCU 266</strain>
    </source>
</reference>
<accession>A0ABW0AP38</accession>
<feature type="compositionally biased region" description="Pro residues" evidence="1">
    <location>
        <begin position="45"/>
        <end position="61"/>
    </location>
</feature>
<protein>
    <recommendedName>
        <fullName evidence="4">Ig-like domain-containing protein</fullName>
    </recommendedName>
</protein>
<dbReference type="Proteomes" id="UP001596160">
    <property type="component" value="Unassembled WGS sequence"/>
</dbReference>
<dbReference type="RefSeq" id="WP_344479398.1">
    <property type="nucleotide sequence ID" value="NZ_BAAASB010000012.1"/>
</dbReference>
<proteinExistence type="predicted"/>
<name>A0ABW0AP38_9ACTN</name>
<evidence type="ECO:0008006" key="4">
    <source>
        <dbReference type="Google" id="ProtNLM"/>
    </source>
</evidence>